<name>A0A0J1BKH8_RHOIS</name>
<dbReference type="STRING" id="595434.RISK_000842"/>
<gene>
    <name evidence="1" type="ORF">RISK_000842</name>
</gene>
<organism evidence="1 2">
    <name type="scientific">Rhodopirellula islandica</name>
    <dbReference type="NCBI Taxonomy" id="595434"/>
    <lineage>
        <taxon>Bacteria</taxon>
        <taxon>Pseudomonadati</taxon>
        <taxon>Planctomycetota</taxon>
        <taxon>Planctomycetia</taxon>
        <taxon>Pirellulales</taxon>
        <taxon>Pirellulaceae</taxon>
        <taxon>Rhodopirellula</taxon>
    </lineage>
</organism>
<evidence type="ECO:0000313" key="2">
    <source>
        <dbReference type="Proteomes" id="UP000036367"/>
    </source>
</evidence>
<proteinExistence type="predicted"/>
<protein>
    <submittedName>
        <fullName evidence="1">Uncharacterized protein</fullName>
    </submittedName>
</protein>
<sequence length="44" mass="4788">MKVSSRPHGPVSVIPPSQRIQRREGLRLLCFTSLPASGLVSQSN</sequence>
<evidence type="ECO:0000313" key="1">
    <source>
        <dbReference type="EMBL" id="KLU07041.1"/>
    </source>
</evidence>
<dbReference type="AlphaFoldDB" id="A0A0J1BKH8"/>
<reference evidence="1" key="1">
    <citation type="submission" date="2015-05" db="EMBL/GenBank/DDBJ databases">
        <title>Permanent draft genome of Rhodopirellula islandicus K833.</title>
        <authorList>
            <person name="Kizina J."/>
            <person name="Richter M."/>
            <person name="Glockner F.O."/>
            <person name="Harder J."/>
        </authorList>
    </citation>
    <scope>NUCLEOTIDE SEQUENCE [LARGE SCALE GENOMIC DNA]</scope>
    <source>
        <strain evidence="1">K833</strain>
    </source>
</reference>
<accession>A0A0J1BKH8</accession>
<keyword evidence="2" id="KW-1185">Reference proteome</keyword>
<comment type="caution">
    <text evidence="1">The sequence shown here is derived from an EMBL/GenBank/DDBJ whole genome shotgun (WGS) entry which is preliminary data.</text>
</comment>
<dbReference type="EMBL" id="LECT01000007">
    <property type="protein sequence ID" value="KLU07041.1"/>
    <property type="molecule type" value="Genomic_DNA"/>
</dbReference>
<dbReference type="PATRIC" id="fig|595434.4.peg.813"/>
<dbReference type="Proteomes" id="UP000036367">
    <property type="component" value="Unassembled WGS sequence"/>
</dbReference>